<dbReference type="Gene3D" id="3.90.700.10">
    <property type="entry name" value="Succinate dehydrogenase/fumarate reductase flavoprotein, catalytic domain"/>
    <property type="match status" value="1"/>
</dbReference>
<gene>
    <name evidence="7" type="ORF">ACFOES_15620</name>
</gene>
<sequence length="467" mass="47543">MSRVLPPPDRFDLSVEVLVIGAGAAGMVAALRLADAGTEAMVLERDPRPAGSTAMSSGFIPAPGTRTQKAAGVTDSAEAFAADIARKSHGTGDARLGALAACSIGPVLDWLAEVHGLEWELLTDFLYPGHSAHRMHAVPERTGAALLARLGAAVEAAGVPVVTDAHVTALYADGQRVVAAEVTRPDGRVERIGCAALVLASSGYGGNPELVARHVPAMAAAPYYGHPGNRGDALLWGQALGGAVQDLSGCQGHGSLAHPHGVLITWALMAEGGIQVNADGRRFADEHRGYSEQALDVLDQPDGIAWDIFDDRLLALARGFPDFRAAEAAGAVLSGASVVELARVTGLPMAALAETLALCAACAQGQATDPLGRNFTTRPALTPPFHAVRVTGALFHTQGGLLIGDDARVFTADGTPLPNLFAAGGAAAGVSGPDPDGYLSGNGLLTAVAFGSLAGQGASRLGAARRS</sequence>
<feature type="domain" description="FAD-dependent oxidoreductase 2 FAD-binding" evidence="6">
    <location>
        <begin position="17"/>
        <end position="433"/>
    </location>
</feature>
<dbReference type="EMBL" id="JBHRSK010000013">
    <property type="protein sequence ID" value="MFC2969528.1"/>
    <property type="molecule type" value="Genomic_DNA"/>
</dbReference>
<keyword evidence="3" id="KW-0274">FAD</keyword>
<dbReference type="Pfam" id="PF00890">
    <property type="entry name" value="FAD_binding_2"/>
    <property type="match status" value="1"/>
</dbReference>
<evidence type="ECO:0000313" key="8">
    <source>
        <dbReference type="Proteomes" id="UP001595443"/>
    </source>
</evidence>
<evidence type="ECO:0000256" key="5">
    <source>
        <dbReference type="SAM" id="MobiDB-lite"/>
    </source>
</evidence>
<accession>A0ABV7AKP3</accession>
<dbReference type="InterPro" id="IPR003953">
    <property type="entry name" value="FAD-dep_OxRdtase_2_FAD-bd"/>
</dbReference>
<comment type="cofactor">
    <cofactor evidence="1">
        <name>FAD</name>
        <dbReference type="ChEBI" id="CHEBI:57692"/>
    </cofactor>
</comment>
<dbReference type="PRINTS" id="PR00411">
    <property type="entry name" value="PNDRDTASEI"/>
</dbReference>
<dbReference type="SUPFAM" id="SSF56425">
    <property type="entry name" value="Succinate dehydrogenase/fumarate reductase flavoprotein, catalytic domain"/>
    <property type="match status" value="1"/>
</dbReference>
<feature type="region of interest" description="Disordered" evidence="5">
    <location>
        <begin position="48"/>
        <end position="68"/>
    </location>
</feature>
<keyword evidence="8" id="KW-1185">Reference proteome</keyword>
<evidence type="ECO:0000259" key="6">
    <source>
        <dbReference type="Pfam" id="PF00890"/>
    </source>
</evidence>
<dbReference type="PANTHER" id="PTHR43400">
    <property type="entry name" value="FUMARATE REDUCTASE"/>
    <property type="match status" value="1"/>
</dbReference>
<evidence type="ECO:0000256" key="4">
    <source>
        <dbReference type="ARBA" id="ARBA00023002"/>
    </source>
</evidence>
<dbReference type="InterPro" id="IPR027477">
    <property type="entry name" value="Succ_DH/fumarate_Rdtase_cat_sf"/>
</dbReference>
<dbReference type="PANTHER" id="PTHR43400:SF10">
    <property type="entry name" value="3-OXOSTEROID 1-DEHYDROGENASE"/>
    <property type="match status" value="1"/>
</dbReference>
<evidence type="ECO:0000256" key="3">
    <source>
        <dbReference type="ARBA" id="ARBA00022827"/>
    </source>
</evidence>
<dbReference type="InterPro" id="IPR036188">
    <property type="entry name" value="FAD/NAD-bd_sf"/>
</dbReference>
<organism evidence="7 8">
    <name type="scientific">Acidimangrovimonas pyrenivorans</name>
    <dbReference type="NCBI Taxonomy" id="2030798"/>
    <lineage>
        <taxon>Bacteria</taxon>
        <taxon>Pseudomonadati</taxon>
        <taxon>Pseudomonadota</taxon>
        <taxon>Alphaproteobacteria</taxon>
        <taxon>Rhodobacterales</taxon>
        <taxon>Paracoccaceae</taxon>
        <taxon>Acidimangrovimonas</taxon>
    </lineage>
</organism>
<reference evidence="8" key="1">
    <citation type="journal article" date="2019" name="Int. J. Syst. Evol. Microbiol.">
        <title>The Global Catalogue of Microorganisms (GCM) 10K type strain sequencing project: providing services to taxonomists for standard genome sequencing and annotation.</title>
        <authorList>
            <consortium name="The Broad Institute Genomics Platform"/>
            <consortium name="The Broad Institute Genome Sequencing Center for Infectious Disease"/>
            <person name="Wu L."/>
            <person name="Ma J."/>
        </authorList>
    </citation>
    <scope>NUCLEOTIDE SEQUENCE [LARGE SCALE GENOMIC DNA]</scope>
    <source>
        <strain evidence="8">KCTC 62192</strain>
    </source>
</reference>
<protein>
    <submittedName>
        <fullName evidence="7">FAD-dependent oxidoreductase</fullName>
    </submittedName>
</protein>
<dbReference type="RefSeq" id="WP_377834237.1">
    <property type="nucleotide sequence ID" value="NZ_JBHRSK010000013.1"/>
</dbReference>
<dbReference type="Gene3D" id="3.50.50.60">
    <property type="entry name" value="FAD/NAD(P)-binding domain"/>
    <property type="match status" value="1"/>
</dbReference>
<keyword evidence="4" id="KW-0560">Oxidoreductase</keyword>
<comment type="caution">
    <text evidence="7">The sequence shown here is derived from an EMBL/GenBank/DDBJ whole genome shotgun (WGS) entry which is preliminary data.</text>
</comment>
<evidence type="ECO:0000313" key="7">
    <source>
        <dbReference type="EMBL" id="MFC2969528.1"/>
    </source>
</evidence>
<dbReference type="SUPFAM" id="SSF51905">
    <property type="entry name" value="FAD/NAD(P)-binding domain"/>
    <property type="match status" value="1"/>
</dbReference>
<dbReference type="InterPro" id="IPR050315">
    <property type="entry name" value="FAD-oxidoreductase_2"/>
</dbReference>
<dbReference type="PRINTS" id="PR00368">
    <property type="entry name" value="FADPNR"/>
</dbReference>
<evidence type="ECO:0000256" key="1">
    <source>
        <dbReference type="ARBA" id="ARBA00001974"/>
    </source>
</evidence>
<proteinExistence type="predicted"/>
<dbReference type="Proteomes" id="UP001595443">
    <property type="component" value="Unassembled WGS sequence"/>
</dbReference>
<keyword evidence="2" id="KW-0285">Flavoprotein</keyword>
<evidence type="ECO:0000256" key="2">
    <source>
        <dbReference type="ARBA" id="ARBA00022630"/>
    </source>
</evidence>
<name>A0ABV7AKP3_9RHOB</name>